<dbReference type="AlphaFoldDB" id="A0A7G9Z2S1"/>
<evidence type="ECO:0000256" key="4">
    <source>
        <dbReference type="ARBA" id="ARBA00022692"/>
    </source>
</evidence>
<protein>
    <recommendedName>
        <fullName evidence="9">Permease</fullName>
    </recommendedName>
</protein>
<evidence type="ECO:0000256" key="3">
    <source>
        <dbReference type="ARBA" id="ARBA00022475"/>
    </source>
</evidence>
<accession>A0A7G9Z2S1</accession>
<feature type="transmembrane region" description="Helical" evidence="7">
    <location>
        <begin position="85"/>
        <end position="104"/>
    </location>
</feature>
<reference evidence="8" key="1">
    <citation type="submission" date="2020-06" db="EMBL/GenBank/DDBJ databases">
        <title>Unique genomic features of the anaerobic methanotrophic archaea.</title>
        <authorList>
            <person name="Chadwick G.L."/>
            <person name="Skennerton C.T."/>
            <person name="Laso-Perez R."/>
            <person name="Leu A.O."/>
            <person name="Speth D.R."/>
            <person name="Yu H."/>
            <person name="Morgan-Lang C."/>
            <person name="Hatzenpichler R."/>
            <person name="Goudeau D."/>
            <person name="Malmstrom R."/>
            <person name="Brazelton W.J."/>
            <person name="Woyke T."/>
            <person name="Hallam S.J."/>
            <person name="Tyson G.W."/>
            <person name="Wegener G."/>
            <person name="Boetius A."/>
            <person name="Orphan V."/>
        </authorList>
    </citation>
    <scope>NUCLEOTIDE SEQUENCE</scope>
</reference>
<dbReference type="PANTHER" id="PTHR34184">
    <property type="entry name" value="UPF0718 PROTEIN YCGR"/>
    <property type="match status" value="1"/>
</dbReference>
<keyword evidence="3" id="KW-1003">Cell membrane</keyword>
<keyword evidence="5 7" id="KW-1133">Transmembrane helix</keyword>
<evidence type="ECO:0000256" key="6">
    <source>
        <dbReference type="ARBA" id="ARBA00023136"/>
    </source>
</evidence>
<dbReference type="PANTHER" id="PTHR34184:SF4">
    <property type="entry name" value="UPF0718 PROTEIN YCGR"/>
    <property type="match status" value="1"/>
</dbReference>
<evidence type="ECO:0000256" key="1">
    <source>
        <dbReference type="ARBA" id="ARBA00004651"/>
    </source>
</evidence>
<gene>
    <name evidence="8" type="ORF">KENJCFKB_00015</name>
</gene>
<dbReference type="InterPro" id="IPR005524">
    <property type="entry name" value="DUF318"/>
</dbReference>
<evidence type="ECO:0000256" key="5">
    <source>
        <dbReference type="ARBA" id="ARBA00022989"/>
    </source>
</evidence>
<evidence type="ECO:0000256" key="7">
    <source>
        <dbReference type="SAM" id="Phobius"/>
    </source>
</evidence>
<feature type="transmembrane region" description="Helical" evidence="7">
    <location>
        <begin position="147"/>
        <end position="168"/>
    </location>
</feature>
<dbReference type="GO" id="GO:0005886">
    <property type="term" value="C:plasma membrane"/>
    <property type="evidence" value="ECO:0007669"/>
    <property type="project" value="UniProtKB-SubCell"/>
</dbReference>
<feature type="transmembrane region" description="Helical" evidence="7">
    <location>
        <begin position="44"/>
        <end position="69"/>
    </location>
</feature>
<keyword evidence="4 7" id="KW-0812">Transmembrane</keyword>
<evidence type="ECO:0000313" key="8">
    <source>
        <dbReference type="EMBL" id="QNO54555.1"/>
    </source>
</evidence>
<keyword evidence="6 7" id="KW-0472">Membrane</keyword>
<organism evidence="8">
    <name type="scientific">Candidatus Methanophaga sp. ANME-1 ERB7</name>
    <dbReference type="NCBI Taxonomy" id="2759913"/>
    <lineage>
        <taxon>Archaea</taxon>
        <taxon>Methanobacteriati</taxon>
        <taxon>Methanobacteriota</taxon>
        <taxon>Stenosarchaea group</taxon>
        <taxon>Methanomicrobia</taxon>
        <taxon>Candidatus Methanophagales</taxon>
        <taxon>Candidatus Methanophagaceae</taxon>
        <taxon>Candidatus Methanophaga</taxon>
    </lineage>
</organism>
<dbReference type="Pfam" id="PF03773">
    <property type="entry name" value="ArsP_1"/>
    <property type="match status" value="1"/>
</dbReference>
<evidence type="ECO:0000256" key="2">
    <source>
        <dbReference type="ARBA" id="ARBA00006386"/>
    </source>
</evidence>
<comment type="similarity">
    <text evidence="2">Belongs to the UPF0718 family.</text>
</comment>
<proteinExistence type="inferred from homology"/>
<name>A0A7G9Z2S1_9EURY</name>
<comment type="subcellular location">
    <subcellularLocation>
        <location evidence="1">Cell membrane</location>
        <topology evidence="1">Multi-pass membrane protein</topology>
    </subcellularLocation>
</comment>
<dbReference type="EMBL" id="MT631586">
    <property type="protein sequence ID" value="QNO54555.1"/>
    <property type="molecule type" value="Genomic_DNA"/>
</dbReference>
<sequence length="176" mass="19833">MRMGKLLRECLKSHEIRVGILLLLCSFLLMVISPEKVVPILIESIGISIWILFLTVIAVVISVAIHYFVPHDFAEKYLSKDKRRYLLYATLLGILTPGPVYAIYPIVFSLKNKGIQNHILVSYITGQTIIGPARAPFEIGLLGLNFFIYRIILAVIMGTLAGFLYILVSRIFPDIK</sequence>
<dbReference type="InterPro" id="IPR052923">
    <property type="entry name" value="UPF0718"/>
</dbReference>
<evidence type="ECO:0008006" key="9">
    <source>
        <dbReference type="Google" id="ProtNLM"/>
    </source>
</evidence>